<accession>A0A3B0X5S3</accession>
<dbReference type="EMBL" id="UOFH01000236">
    <property type="protein sequence ID" value="VAW63071.1"/>
    <property type="molecule type" value="Genomic_DNA"/>
</dbReference>
<keyword evidence="1" id="KW-1133">Transmembrane helix</keyword>
<name>A0A3B0X5S3_9ZZZZ</name>
<feature type="transmembrane region" description="Helical" evidence="1">
    <location>
        <begin position="57"/>
        <end position="75"/>
    </location>
</feature>
<proteinExistence type="predicted"/>
<protein>
    <submittedName>
        <fullName evidence="2">Uncharacterized protein</fullName>
    </submittedName>
</protein>
<dbReference type="AlphaFoldDB" id="A0A3B0X5S3"/>
<reference evidence="2" key="1">
    <citation type="submission" date="2018-06" db="EMBL/GenBank/DDBJ databases">
        <authorList>
            <person name="Zhirakovskaya E."/>
        </authorList>
    </citation>
    <scope>NUCLEOTIDE SEQUENCE</scope>
</reference>
<feature type="transmembrane region" description="Helical" evidence="1">
    <location>
        <begin position="12"/>
        <end position="37"/>
    </location>
</feature>
<organism evidence="2">
    <name type="scientific">hydrothermal vent metagenome</name>
    <dbReference type="NCBI Taxonomy" id="652676"/>
    <lineage>
        <taxon>unclassified sequences</taxon>
        <taxon>metagenomes</taxon>
        <taxon>ecological metagenomes</taxon>
    </lineage>
</organism>
<gene>
    <name evidence="2" type="ORF">MNBD_GAMMA08-416</name>
</gene>
<evidence type="ECO:0000313" key="2">
    <source>
        <dbReference type="EMBL" id="VAW63071.1"/>
    </source>
</evidence>
<sequence length="128" mass="14308">MKKITHHSFNWFTLFATSGTLICCALPIILVTLGMGATVAAITSTLPFLIVLSQHKVWVFIFSGLMLAISAWFIYRPDQSCPTDPQQAHACAIAKTWNKRIYIFSIIIWSIGFFAAFLALPIRMALDI</sequence>
<evidence type="ECO:0000256" key="1">
    <source>
        <dbReference type="SAM" id="Phobius"/>
    </source>
</evidence>
<keyword evidence="1" id="KW-0812">Transmembrane</keyword>
<feature type="transmembrane region" description="Helical" evidence="1">
    <location>
        <begin position="101"/>
        <end position="122"/>
    </location>
</feature>
<keyword evidence="1" id="KW-0472">Membrane</keyword>